<dbReference type="PATRIC" id="fig|743966.3.peg.462"/>
<comment type="subcellular location">
    <subcellularLocation>
        <location evidence="1">Cell membrane</location>
        <topology evidence="1">Multi-pass membrane protein</topology>
    </subcellularLocation>
</comment>
<dbReference type="AlphaFoldDB" id="W5V149"/>
<evidence type="ECO:0000256" key="5">
    <source>
        <dbReference type="ARBA" id="ARBA00022989"/>
    </source>
</evidence>
<dbReference type="RefSeq" id="WP_022934700.1">
    <property type="nucleotide sequence ID" value="NZ_CP007154.1"/>
</dbReference>
<sequence length="198" mass="22502">MNSINTKSSKIKHFFIVLWFVVKLSLISFGGGNAMMPIAYQQAVEKKKWLEKHEFDDVVVMANLLPGPSSLQMLAYISIKQLGRWLGIFACLLAFIPHVILALVLLYLVQLVPQRYLLVANIGIISTIVGVLIGFSIKYFKSNHKSLSTPLFYAILIGTFCYCFFIPSPYNLSLVALLVLIIIYSIYYWIKKRRGNKC</sequence>
<evidence type="ECO:0000256" key="6">
    <source>
        <dbReference type="ARBA" id="ARBA00023136"/>
    </source>
</evidence>
<dbReference type="GO" id="GO:0015109">
    <property type="term" value="F:chromate transmembrane transporter activity"/>
    <property type="evidence" value="ECO:0007669"/>
    <property type="project" value="InterPro"/>
</dbReference>
<feature type="transmembrane region" description="Helical" evidence="7">
    <location>
        <begin position="147"/>
        <end position="167"/>
    </location>
</feature>
<organism evidence="8 9">
    <name type="scientific">Mesomycoplasma bovoculi M165/69</name>
    <dbReference type="NCBI Taxonomy" id="743966"/>
    <lineage>
        <taxon>Bacteria</taxon>
        <taxon>Bacillati</taxon>
        <taxon>Mycoplasmatota</taxon>
        <taxon>Mycoplasmoidales</taxon>
        <taxon>Metamycoplasmataceae</taxon>
        <taxon>Mesomycoplasma</taxon>
    </lineage>
</organism>
<keyword evidence="4 7" id="KW-0812">Transmembrane</keyword>
<dbReference type="STRING" id="743966.MYB_02295"/>
<comment type="similarity">
    <text evidence="2">Belongs to the chromate ion transporter (CHR) (TC 2.A.51) family.</text>
</comment>
<accession>W5V149</accession>
<protein>
    <submittedName>
        <fullName evidence="8">Chromate transport protein</fullName>
    </submittedName>
</protein>
<keyword evidence="5 7" id="KW-1133">Transmembrane helix</keyword>
<feature type="transmembrane region" description="Helical" evidence="7">
    <location>
        <begin position="173"/>
        <end position="190"/>
    </location>
</feature>
<evidence type="ECO:0000313" key="8">
    <source>
        <dbReference type="EMBL" id="AHH45463.1"/>
    </source>
</evidence>
<evidence type="ECO:0000256" key="1">
    <source>
        <dbReference type="ARBA" id="ARBA00004651"/>
    </source>
</evidence>
<dbReference type="HOGENOM" id="CLU_090306_0_0_14"/>
<dbReference type="GO" id="GO:0005886">
    <property type="term" value="C:plasma membrane"/>
    <property type="evidence" value="ECO:0007669"/>
    <property type="project" value="UniProtKB-SubCell"/>
</dbReference>
<dbReference type="PANTHER" id="PTHR43663:SF1">
    <property type="entry name" value="CHROMATE TRANSPORTER"/>
    <property type="match status" value="1"/>
</dbReference>
<dbReference type="OrthoDB" id="9788907at2"/>
<feature type="transmembrane region" description="Helical" evidence="7">
    <location>
        <begin position="14"/>
        <end position="40"/>
    </location>
</feature>
<gene>
    <name evidence="8" type="ORF">MYB_02295</name>
</gene>
<evidence type="ECO:0000256" key="7">
    <source>
        <dbReference type="SAM" id="Phobius"/>
    </source>
</evidence>
<name>W5V149_9BACT</name>
<dbReference type="eggNOG" id="COG2059">
    <property type="taxonomic scope" value="Bacteria"/>
</dbReference>
<dbReference type="InterPro" id="IPR003370">
    <property type="entry name" value="Chromate_transpt"/>
</dbReference>
<proteinExistence type="inferred from homology"/>
<evidence type="ECO:0000256" key="2">
    <source>
        <dbReference type="ARBA" id="ARBA00005262"/>
    </source>
</evidence>
<keyword evidence="3" id="KW-1003">Cell membrane</keyword>
<dbReference type="InterPro" id="IPR052518">
    <property type="entry name" value="CHR_Transporter"/>
</dbReference>
<keyword evidence="6 7" id="KW-0472">Membrane</keyword>
<evidence type="ECO:0000256" key="3">
    <source>
        <dbReference type="ARBA" id="ARBA00022475"/>
    </source>
</evidence>
<dbReference type="PANTHER" id="PTHR43663">
    <property type="entry name" value="CHROMATE TRANSPORT PROTEIN-RELATED"/>
    <property type="match status" value="1"/>
</dbReference>
<dbReference type="Proteomes" id="UP000019229">
    <property type="component" value="Chromosome"/>
</dbReference>
<dbReference type="Pfam" id="PF02417">
    <property type="entry name" value="Chromate_transp"/>
    <property type="match status" value="1"/>
</dbReference>
<dbReference type="EMBL" id="CP007154">
    <property type="protein sequence ID" value="AHH45463.1"/>
    <property type="molecule type" value="Genomic_DNA"/>
</dbReference>
<evidence type="ECO:0000313" key="9">
    <source>
        <dbReference type="Proteomes" id="UP000019229"/>
    </source>
</evidence>
<dbReference type="KEGG" id="mbc:MYB_02295"/>
<feature type="transmembrane region" description="Helical" evidence="7">
    <location>
        <begin position="115"/>
        <end position="135"/>
    </location>
</feature>
<evidence type="ECO:0000256" key="4">
    <source>
        <dbReference type="ARBA" id="ARBA00022692"/>
    </source>
</evidence>
<feature type="transmembrane region" description="Helical" evidence="7">
    <location>
        <begin position="86"/>
        <end position="109"/>
    </location>
</feature>
<keyword evidence="9" id="KW-1185">Reference proteome</keyword>
<reference evidence="8 9" key="1">
    <citation type="journal article" date="2014" name="Genome Announc.">
        <title>Complete Genome Sequence of Mycoplasma bovoculi Strain M165/69T (ATCC 29104).</title>
        <authorList>
            <person name="Calcutt M.J."/>
            <person name="Foecking M.F."/>
        </authorList>
    </citation>
    <scope>NUCLEOTIDE SEQUENCE [LARGE SCALE GENOMIC DNA]</scope>
    <source>
        <strain evidence="8">M165/69</strain>
    </source>
</reference>